<dbReference type="EMBL" id="JARBJD010000131">
    <property type="protein sequence ID" value="KAK2950732.1"/>
    <property type="molecule type" value="Genomic_DNA"/>
</dbReference>
<evidence type="ECO:0000313" key="1">
    <source>
        <dbReference type="EMBL" id="KAK2950732.1"/>
    </source>
</evidence>
<proteinExistence type="predicted"/>
<gene>
    <name evidence="1" type="ORF">BLNAU_14403</name>
</gene>
<organism evidence="1 2">
    <name type="scientific">Blattamonas nauphoetae</name>
    <dbReference type="NCBI Taxonomy" id="2049346"/>
    <lineage>
        <taxon>Eukaryota</taxon>
        <taxon>Metamonada</taxon>
        <taxon>Preaxostyla</taxon>
        <taxon>Oxymonadida</taxon>
        <taxon>Blattamonas</taxon>
    </lineage>
</organism>
<protein>
    <submittedName>
        <fullName evidence="1">Uncharacterized protein</fullName>
    </submittedName>
</protein>
<name>A0ABQ9XHC3_9EUKA</name>
<reference evidence="1 2" key="1">
    <citation type="journal article" date="2022" name="bioRxiv">
        <title>Genomics of Preaxostyla Flagellates Illuminates Evolutionary Transitions and the Path Towards Mitochondrial Loss.</title>
        <authorList>
            <person name="Novak L.V.F."/>
            <person name="Treitli S.C."/>
            <person name="Pyrih J."/>
            <person name="Halakuc P."/>
            <person name="Pipaliya S.V."/>
            <person name="Vacek V."/>
            <person name="Brzon O."/>
            <person name="Soukal P."/>
            <person name="Eme L."/>
            <person name="Dacks J.B."/>
            <person name="Karnkowska A."/>
            <person name="Elias M."/>
            <person name="Hampl V."/>
        </authorList>
    </citation>
    <scope>NUCLEOTIDE SEQUENCE [LARGE SCALE GENOMIC DNA]</scope>
    <source>
        <strain evidence="1">NAU3</strain>
        <tissue evidence="1">Gut</tissue>
    </source>
</reference>
<evidence type="ECO:0000313" key="2">
    <source>
        <dbReference type="Proteomes" id="UP001281761"/>
    </source>
</evidence>
<keyword evidence="2" id="KW-1185">Reference proteome</keyword>
<comment type="caution">
    <text evidence="1">The sequence shown here is derived from an EMBL/GenBank/DDBJ whole genome shotgun (WGS) entry which is preliminary data.</text>
</comment>
<dbReference type="Proteomes" id="UP001281761">
    <property type="component" value="Unassembled WGS sequence"/>
</dbReference>
<accession>A0ABQ9XHC3</accession>
<sequence length="249" mass="28762">MMILLSSASQIITIATTKMLKTLILWCSAKSLLALVNADLIPQLIKNLNPLSFSFTEAEDIHINIMKSIRNSLWLAAANGLEFLEIKDGDEQQAVYETVFKQVLVPSEKYLCQFCVNRFSIVDGKQSENFLELIPQLLRICPYYQPTMEFILHMPVFITIPSCLTFFENCESMINFLNDMNYIQQEWNMEGGEVRQGWKTVLRMLRMEGFEDVIGEKLQNDTTKFYGRSIVDESIECNNELGMNLPRLW</sequence>